<dbReference type="EMBL" id="JBHSAO010000011">
    <property type="protein sequence ID" value="MFC4025225.1"/>
    <property type="molecule type" value="Genomic_DNA"/>
</dbReference>
<feature type="domain" description="FAD-dependent oxidoreductase 2 FAD-binding" evidence="5">
    <location>
        <begin position="5"/>
        <end position="470"/>
    </location>
</feature>
<keyword evidence="2" id="KW-0285">Flavoprotein</keyword>
<dbReference type="Gene3D" id="3.50.50.60">
    <property type="entry name" value="FAD/NAD(P)-binding domain"/>
    <property type="match status" value="1"/>
</dbReference>
<dbReference type="PANTHER" id="PTHR43400:SF7">
    <property type="entry name" value="FAD-DEPENDENT OXIDOREDUCTASE 2 FAD BINDING DOMAIN-CONTAINING PROTEIN"/>
    <property type="match status" value="1"/>
</dbReference>
<dbReference type="NCBIfam" id="NF006130">
    <property type="entry name" value="PRK08274.1"/>
    <property type="match status" value="1"/>
</dbReference>
<gene>
    <name evidence="6" type="primary">tcuA</name>
    <name evidence="6" type="ORF">ACFOUV_15625</name>
</gene>
<protein>
    <submittedName>
        <fullName evidence="6">FAD-dependent tricarballylate dehydrogenase TcuA</fullName>
    </submittedName>
</protein>
<keyword evidence="3" id="KW-0274">FAD</keyword>
<keyword evidence="7" id="KW-1185">Reference proteome</keyword>
<dbReference type="Proteomes" id="UP001595772">
    <property type="component" value="Unassembled WGS sequence"/>
</dbReference>
<sequence length="498" mass="55123">MGKYDVVVIGTGNAALSAALSAKENNSRVLILEKGPKDKRGGNSFFTDGAIRFAYGDIYGIQQVIPELTEQEIKSISMPVYKNEDFYNDIMRVTKNESNPKLAEHLVNKSFETILWMKDQGVEFELNENQYFKRNNVLEFWGGLPVKTKGKGIGLIETLLSKVEEQGINIKYEAKAVGLEKSSNEISGIYYEGTDGNKHLIETSSVVLACGSFEANKEERMKFLGKEWENAVVRGTEFNTGDGLRMAVDVGAEREGHYNGCHAHTTDYNAPRVGDFSKPGDIYKKSSYPLGLIINNKGKRFVDEGADFRNYTYAKYGRETLKQPDQKAFQIYDSQVSSMLREEYGLDEATKITSETLEGLAEKMEINPTQFKKMIEEYNDSVQNGDYNPSIKDGKSTKNITPPKSNWALKIEKEPFYAFPVTCGITFSFGGIATNTNGEVLDTSGKPILGLYAAGEMVGGLFYHNYPGGSGLMSGSVFGKTAGASAAQYINNRSLNLL</sequence>
<dbReference type="InterPro" id="IPR003953">
    <property type="entry name" value="FAD-dep_OxRdtase_2_FAD-bd"/>
</dbReference>
<evidence type="ECO:0000313" key="6">
    <source>
        <dbReference type="EMBL" id="MFC4025225.1"/>
    </source>
</evidence>
<dbReference type="SUPFAM" id="SSF56425">
    <property type="entry name" value="Succinate dehydrogenase/fumarate reductase flavoprotein, catalytic domain"/>
    <property type="match status" value="1"/>
</dbReference>
<accession>A0ABV8H2X5</accession>
<proteinExistence type="predicted"/>
<dbReference type="RefSeq" id="WP_379497715.1">
    <property type="nucleotide sequence ID" value="NZ_JBHSAO010000011.1"/>
</dbReference>
<dbReference type="PRINTS" id="PR00411">
    <property type="entry name" value="PNDRDTASEI"/>
</dbReference>
<dbReference type="InterPro" id="IPR050315">
    <property type="entry name" value="FAD-oxidoreductase_2"/>
</dbReference>
<dbReference type="PANTHER" id="PTHR43400">
    <property type="entry name" value="FUMARATE REDUCTASE"/>
    <property type="match status" value="1"/>
</dbReference>
<reference evidence="7" key="1">
    <citation type="journal article" date="2019" name="Int. J. Syst. Evol. Microbiol.">
        <title>The Global Catalogue of Microorganisms (GCM) 10K type strain sequencing project: providing services to taxonomists for standard genome sequencing and annotation.</title>
        <authorList>
            <consortium name="The Broad Institute Genomics Platform"/>
            <consortium name="The Broad Institute Genome Sequencing Center for Infectious Disease"/>
            <person name="Wu L."/>
            <person name="Ma J."/>
        </authorList>
    </citation>
    <scope>NUCLEOTIDE SEQUENCE [LARGE SCALE GENOMIC DNA]</scope>
    <source>
        <strain evidence="7">IBRC-M 10703</strain>
    </source>
</reference>
<dbReference type="InterPro" id="IPR027477">
    <property type="entry name" value="Succ_DH/fumarate_Rdtase_cat_sf"/>
</dbReference>
<keyword evidence="4" id="KW-0560">Oxidoreductase</keyword>
<comment type="caution">
    <text evidence="6">The sequence shown here is derived from an EMBL/GenBank/DDBJ whole genome shotgun (WGS) entry which is preliminary data.</text>
</comment>
<evidence type="ECO:0000256" key="4">
    <source>
        <dbReference type="ARBA" id="ARBA00023002"/>
    </source>
</evidence>
<evidence type="ECO:0000256" key="1">
    <source>
        <dbReference type="ARBA" id="ARBA00001974"/>
    </source>
</evidence>
<evidence type="ECO:0000256" key="3">
    <source>
        <dbReference type="ARBA" id="ARBA00022827"/>
    </source>
</evidence>
<dbReference type="InterPro" id="IPR036188">
    <property type="entry name" value="FAD/NAD-bd_sf"/>
</dbReference>
<organism evidence="6 7">
    <name type="scientific">Oceanobacillus longus</name>
    <dbReference type="NCBI Taxonomy" id="930120"/>
    <lineage>
        <taxon>Bacteria</taxon>
        <taxon>Bacillati</taxon>
        <taxon>Bacillota</taxon>
        <taxon>Bacilli</taxon>
        <taxon>Bacillales</taxon>
        <taxon>Bacillaceae</taxon>
        <taxon>Oceanobacillus</taxon>
    </lineage>
</organism>
<evidence type="ECO:0000313" key="7">
    <source>
        <dbReference type="Proteomes" id="UP001595772"/>
    </source>
</evidence>
<name>A0ABV8H2X5_9BACI</name>
<dbReference type="Pfam" id="PF00890">
    <property type="entry name" value="FAD_binding_2"/>
    <property type="match status" value="1"/>
</dbReference>
<dbReference type="SUPFAM" id="SSF51905">
    <property type="entry name" value="FAD/NAD(P)-binding domain"/>
    <property type="match status" value="1"/>
</dbReference>
<dbReference type="Gene3D" id="3.90.700.10">
    <property type="entry name" value="Succinate dehydrogenase/fumarate reductase flavoprotein, catalytic domain"/>
    <property type="match status" value="1"/>
</dbReference>
<comment type="cofactor">
    <cofactor evidence="1">
        <name>FAD</name>
        <dbReference type="ChEBI" id="CHEBI:57692"/>
    </cofactor>
</comment>
<evidence type="ECO:0000259" key="5">
    <source>
        <dbReference type="Pfam" id="PF00890"/>
    </source>
</evidence>
<evidence type="ECO:0000256" key="2">
    <source>
        <dbReference type="ARBA" id="ARBA00022630"/>
    </source>
</evidence>